<organism evidence="7 8">
    <name type="scientific">Uliginosibacterium aquaticum</name>
    <dbReference type="NCBI Taxonomy" id="2731212"/>
    <lineage>
        <taxon>Bacteria</taxon>
        <taxon>Pseudomonadati</taxon>
        <taxon>Pseudomonadota</taxon>
        <taxon>Betaproteobacteria</taxon>
        <taxon>Rhodocyclales</taxon>
        <taxon>Zoogloeaceae</taxon>
        <taxon>Uliginosibacterium</taxon>
    </lineage>
</organism>
<dbReference type="Pfam" id="PF01464">
    <property type="entry name" value="SLT"/>
    <property type="match status" value="1"/>
</dbReference>
<dbReference type="RefSeq" id="WP_170022144.1">
    <property type="nucleotide sequence ID" value="NZ_JABCSC020000003.1"/>
</dbReference>
<evidence type="ECO:0000256" key="4">
    <source>
        <dbReference type="SAM" id="SignalP"/>
    </source>
</evidence>
<sequence length="650" mass="72422">MKYRLCVAWLVLSGLSGASSAETGDARILAARDAATRGDAAALSKLADQPSSHTLEPYVQYWLLSNRIARLTEAVPAGAVSAFLRSNSGSWLAEKLRNEWVRRLGFEKRWSEMDAEYGLLMQPDQGAQCYAIQSGGPAADAARAALEAQWLSLLDVPDSCIQPLQELVLLGRLGNEEVWQRFRRLVEGKRFPAARNVLNLLPESQQPAGSSLTLALDSPARFLASPAARNPQGRAGREMVLAAIARQARSNVREAASIWQDLADKGFRDEERAYAWGQLAWLAAQSHLPEASAWFTQAQATSMVPEQRAWRVRANLRSGNWAGVRQAIEAMPGEQRDAADWSYWYGRALQAQNRPQEAQQYFLRNADSASFYGILSTEALGRSYQWPSASAPITTQELGRVQQSGDFRRAEALYRLEMRTEGMREWNWGIRGADDRYLLAAAEHARRLGLYDRAINTAERTRNEHDFGLRYLAPYYDVFSREAQTQQLDLAWVFGLVRQESRFQPVARSGVGAQGLMQVMPATGKWIAGKQGWKDYEPGWLTRIDTNVKLGSAYLRHVLDSLSNHPVLASAAYNAGPGRARKWRDTRPLEGAVYAETIPFTETRDYVKKVMTNAELYATLLERRPASLSSRLGRVPASGGPELALSSDEP</sequence>
<dbReference type="PANTHER" id="PTHR37423:SF5">
    <property type="entry name" value="SOLUBLE LYTIC MUREIN TRANSGLYCOSYLASE"/>
    <property type="match status" value="1"/>
</dbReference>
<gene>
    <name evidence="7" type="ORF">HJ583_011970</name>
</gene>
<feature type="region of interest" description="Disordered" evidence="3">
    <location>
        <begin position="631"/>
        <end position="650"/>
    </location>
</feature>
<evidence type="ECO:0000256" key="3">
    <source>
        <dbReference type="SAM" id="MobiDB-lite"/>
    </source>
</evidence>
<dbReference type="Gene3D" id="1.25.20.10">
    <property type="entry name" value="Bacterial muramidases"/>
    <property type="match status" value="1"/>
</dbReference>
<evidence type="ECO:0000256" key="1">
    <source>
        <dbReference type="ARBA" id="ARBA00007734"/>
    </source>
</evidence>
<dbReference type="CDD" id="cd13401">
    <property type="entry name" value="Slt70-like"/>
    <property type="match status" value="1"/>
</dbReference>
<dbReference type="InterPro" id="IPR008258">
    <property type="entry name" value="Transglycosylase_SLT_dom_1"/>
</dbReference>
<evidence type="ECO:0000313" key="7">
    <source>
        <dbReference type="EMBL" id="NSL55745.1"/>
    </source>
</evidence>
<evidence type="ECO:0000256" key="2">
    <source>
        <dbReference type="ARBA" id="ARBA00022729"/>
    </source>
</evidence>
<evidence type="ECO:0000259" key="6">
    <source>
        <dbReference type="Pfam" id="PF14718"/>
    </source>
</evidence>
<feature type="domain" description="Lytic transglycosylase superhelical linker" evidence="6">
    <location>
        <begin position="401"/>
        <end position="460"/>
    </location>
</feature>
<feature type="signal peptide" evidence="4">
    <location>
        <begin position="1"/>
        <end position="21"/>
    </location>
</feature>
<dbReference type="InterPro" id="IPR037061">
    <property type="entry name" value="Lytic_TGlycoase_superhlx_L_sf"/>
</dbReference>
<evidence type="ECO:0000259" key="5">
    <source>
        <dbReference type="Pfam" id="PF01464"/>
    </source>
</evidence>
<comment type="similarity">
    <text evidence="1">Belongs to the transglycosylase Slt family.</text>
</comment>
<feature type="domain" description="Transglycosylase SLT" evidence="5">
    <location>
        <begin position="479"/>
        <end position="586"/>
    </location>
</feature>
<proteinExistence type="inferred from homology"/>
<dbReference type="InterPro" id="IPR023346">
    <property type="entry name" value="Lysozyme-like_dom_sf"/>
</dbReference>
<dbReference type="InterPro" id="IPR008939">
    <property type="entry name" value="Lytic_TGlycosylase_superhlx_U"/>
</dbReference>
<keyword evidence="8" id="KW-1185">Reference proteome</keyword>
<accession>A0ABX2IG81</accession>
<name>A0ABX2IG81_9RHOO</name>
<reference evidence="7 8" key="1">
    <citation type="submission" date="2020-06" db="EMBL/GenBank/DDBJ databases">
        <title>Draft genome of Uliginosibacterium sp. IMCC34675.</title>
        <authorList>
            <person name="Song J."/>
        </authorList>
    </citation>
    <scope>NUCLEOTIDE SEQUENCE [LARGE SCALE GENOMIC DNA]</scope>
    <source>
        <strain evidence="7 8">IMCC34675</strain>
    </source>
</reference>
<dbReference type="Gene3D" id="1.10.1240.20">
    <property type="entry name" value="Lytic transglycosylase, superhelical linker domain"/>
    <property type="match status" value="1"/>
</dbReference>
<feature type="chain" id="PRO_5045618439" evidence="4">
    <location>
        <begin position="22"/>
        <end position="650"/>
    </location>
</feature>
<dbReference type="Pfam" id="PF14718">
    <property type="entry name" value="SLT_L"/>
    <property type="match status" value="1"/>
</dbReference>
<dbReference type="SUPFAM" id="SSF48435">
    <property type="entry name" value="Bacterial muramidases"/>
    <property type="match status" value="1"/>
</dbReference>
<dbReference type="SUPFAM" id="SSF53955">
    <property type="entry name" value="Lysozyme-like"/>
    <property type="match status" value="1"/>
</dbReference>
<dbReference type="PROSITE" id="PS00922">
    <property type="entry name" value="TRANSGLYCOSYLASE"/>
    <property type="match status" value="1"/>
</dbReference>
<comment type="caution">
    <text evidence="7">The sequence shown here is derived from an EMBL/GenBank/DDBJ whole genome shotgun (WGS) entry which is preliminary data.</text>
</comment>
<protein>
    <submittedName>
        <fullName evidence="7">Lytic transglycosylase domain-containing protein</fullName>
    </submittedName>
</protein>
<dbReference type="InterPro" id="IPR000189">
    <property type="entry name" value="Transglyc_AS"/>
</dbReference>
<dbReference type="Proteomes" id="UP000778523">
    <property type="component" value="Unassembled WGS sequence"/>
</dbReference>
<dbReference type="EMBL" id="JABCSC020000003">
    <property type="protein sequence ID" value="NSL55745.1"/>
    <property type="molecule type" value="Genomic_DNA"/>
</dbReference>
<dbReference type="Gene3D" id="1.10.530.10">
    <property type="match status" value="1"/>
</dbReference>
<dbReference type="PANTHER" id="PTHR37423">
    <property type="entry name" value="SOLUBLE LYTIC MUREIN TRANSGLYCOSYLASE-RELATED"/>
    <property type="match status" value="1"/>
</dbReference>
<evidence type="ECO:0000313" key="8">
    <source>
        <dbReference type="Proteomes" id="UP000778523"/>
    </source>
</evidence>
<dbReference type="InterPro" id="IPR012289">
    <property type="entry name" value="Lytic_TGlycosylase_superhlx_L"/>
</dbReference>
<keyword evidence="2 4" id="KW-0732">Signal</keyword>